<evidence type="ECO:0000313" key="2">
    <source>
        <dbReference type="EMBL" id="CAE0500939.1"/>
    </source>
</evidence>
<reference evidence="2" key="1">
    <citation type="submission" date="2021-01" db="EMBL/GenBank/DDBJ databases">
        <authorList>
            <person name="Corre E."/>
            <person name="Pelletier E."/>
            <person name="Niang G."/>
            <person name="Scheremetjew M."/>
            <person name="Finn R."/>
            <person name="Kale V."/>
            <person name="Holt S."/>
            <person name="Cochrane G."/>
            <person name="Meng A."/>
            <person name="Brown T."/>
            <person name="Cohen L."/>
        </authorList>
    </citation>
    <scope>NUCLEOTIDE SEQUENCE</scope>
    <source>
        <strain evidence="2">CCMP1320</strain>
    </source>
</reference>
<feature type="compositionally biased region" description="Low complexity" evidence="1">
    <location>
        <begin position="158"/>
        <end position="169"/>
    </location>
</feature>
<gene>
    <name evidence="2" type="ORF">DTER00134_LOCUS16012</name>
</gene>
<feature type="region of interest" description="Disordered" evidence="1">
    <location>
        <begin position="1"/>
        <end position="123"/>
    </location>
</feature>
<feature type="compositionally biased region" description="Polar residues" evidence="1">
    <location>
        <begin position="85"/>
        <end position="106"/>
    </location>
</feature>
<dbReference type="AlphaFoldDB" id="A0A7S3VR03"/>
<proteinExistence type="predicted"/>
<feature type="compositionally biased region" description="Low complexity" evidence="1">
    <location>
        <begin position="107"/>
        <end position="116"/>
    </location>
</feature>
<protein>
    <submittedName>
        <fullName evidence="2">Uncharacterized protein</fullName>
    </submittedName>
</protein>
<accession>A0A7S3VR03</accession>
<name>A0A7S3VR03_DUNTE</name>
<feature type="compositionally biased region" description="Low complexity" evidence="1">
    <location>
        <begin position="19"/>
        <end position="39"/>
    </location>
</feature>
<organism evidence="2">
    <name type="scientific">Dunaliella tertiolecta</name>
    <name type="common">Green alga</name>
    <dbReference type="NCBI Taxonomy" id="3047"/>
    <lineage>
        <taxon>Eukaryota</taxon>
        <taxon>Viridiplantae</taxon>
        <taxon>Chlorophyta</taxon>
        <taxon>core chlorophytes</taxon>
        <taxon>Chlorophyceae</taxon>
        <taxon>CS clade</taxon>
        <taxon>Chlamydomonadales</taxon>
        <taxon>Dunaliellaceae</taxon>
        <taxon>Dunaliella</taxon>
    </lineage>
</organism>
<dbReference type="EMBL" id="HBIP01026525">
    <property type="protein sequence ID" value="CAE0500939.1"/>
    <property type="molecule type" value="Transcribed_RNA"/>
</dbReference>
<feature type="region of interest" description="Disordered" evidence="1">
    <location>
        <begin position="142"/>
        <end position="169"/>
    </location>
</feature>
<sequence length="169" mass="17890">MDLLSGYGASSSDDEEKAQPQQQPINPQQQQLHQQQQGPIKLPPPNFSDEESMEDTTINPLKRSFKDVSGSTLVGSANKGAAKSQKPSSLKATATQQNTASVQARASSNPNLLLPPQLKGRPNVATEDVGKLFTHSNLEAMRSSRAQQHKQQAAMVEGGVASAGSQGAS</sequence>
<evidence type="ECO:0000256" key="1">
    <source>
        <dbReference type="SAM" id="MobiDB-lite"/>
    </source>
</evidence>